<feature type="transmembrane region" description="Helical" evidence="7">
    <location>
        <begin position="107"/>
        <end position="130"/>
    </location>
</feature>
<sequence>MSELVTTPSAAPPDRASDARPARREHLEGRVGVIELVLTVLAWSAPIVVVTAFTPIIVIYGGVGAPLAYAVSMGVLLLFAVGYIAMTNHISNPGAFYAYITQGLGRVPGLGASLVALLSYYLMGLGTYTFFGAMTSSVVAEVLGGPTLSWHVYTLGGIFLVGTLGYFRIDLSAKVLGVAMLLEVLIVLIFDAAVFFQGGEHGLALDSFAPSSLSSSGAPIAILFAATCFGGFEATAIFREETKDPRKTVSRATFAAVLSIGVFYILATWCLIAAYGSDKALGAATSDPVGMFPAAVTRFVGAWASDAVSILVVTSAAAATLACQNIMSRYSFSLGVDRVMPSVLGRVHPRHHSPYVSSLAVTALMTISVFVLWNQDPLALYGRIAGTGGFGVMLLMTLTSVAVVVFFRRRGNLGSAVWQTLVAPVASALGMAVVLYLALTHFKLMTGGSTREAILYQVLVWGVLAFGMLLALFYRAKRPEVYARIGRQRG</sequence>
<evidence type="ECO:0000256" key="2">
    <source>
        <dbReference type="ARBA" id="ARBA00022475"/>
    </source>
</evidence>
<feature type="transmembrane region" description="Helical" evidence="7">
    <location>
        <begin position="355"/>
        <end position="373"/>
    </location>
</feature>
<dbReference type="PANTHER" id="PTHR42770:SF16">
    <property type="entry name" value="AMINO ACID PERMEASE"/>
    <property type="match status" value="1"/>
</dbReference>
<comment type="caution">
    <text evidence="8">The sequence shown here is derived from an EMBL/GenBank/DDBJ whole genome shotgun (WGS) entry which is preliminary data.</text>
</comment>
<evidence type="ECO:0000256" key="1">
    <source>
        <dbReference type="ARBA" id="ARBA00004651"/>
    </source>
</evidence>
<dbReference type="GO" id="GO:0005886">
    <property type="term" value="C:plasma membrane"/>
    <property type="evidence" value="ECO:0007669"/>
    <property type="project" value="UniProtKB-SubCell"/>
</dbReference>
<feature type="transmembrane region" description="Helical" evidence="7">
    <location>
        <begin position="295"/>
        <end position="323"/>
    </location>
</feature>
<dbReference type="InterPro" id="IPR002293">
    <property type="entry name" value="AA/rel_permease1"/>
</dbReference>
<feature type="transmembrane region" description="Helical" evidence="7">
    <location>
        <begin position="250"/>
        <end position="275"/>
    </location>
</feature>
<proteinExistence type="predicted"/>
<feature type="transmembrane region" description="Helical" evidence="7">
    <location>
        <begin position="416"/>
        <end position="439"/>
    </location>
</feature>
<feature type="transmembrane region" description="Helical" evidence="7">
    <location>
        <begin position="385"/>
        <end position="407"/>
    </location>
</feature>
<feature type="transmembrane region" description="Helical" evidence="7">
    <location>
        <begin position="150"/>
        <end position="169"/>
    </location>
</feature>
<feature type="transmembrane region" description="Helical" evidence="7">
    <location>
        <begin position="33"/>
        <end position="61"/>
    </location>
</feature>
<feature type="transmembrane region" description="Helical" evidence="7">
    <location>
        <begin position="67"/>
        <end position="86"/>
    </location>
</feature>
<feature type="transmembrane region" description="Helical" evidence="7">
    <location>
        <begin position="176"/>
        <end position="196"/>
    </location>
</feature>
<gene>
    <name evidence="8" type="ORF">EFL26_21955</name>
</gene>
<evidence type="ECO:0000256" key="7">
    <source>
        <dbReference type="SAM" id="Phobius"/>
    </source>
</evidence>
<evidence type="ECO:0000256" key="6">
    <source>
        <dbReference type="SAM" id="MobiDB-lite"/>
    </source>
</evidence>
<dbReference type="InterPro" id="IPR050367">
    <property type="entry name" value="APC_superfamily"/>
</dbReference>
<dbReference type="OrthoDB" id="137613at2"/>
<feature type="region of interest" description="Disordered" evidence="6">
    <location>
        <begin position="1"/>
        <end position="23"/>
    </location>
</feature>
<feature type="transmembrane region" description="Helical" evidence="7">
    <location>
        <begin position="216"/>
        <end position="238"/>
    </location>
</feature>
<evidence type="ECO:0000256" key="5">
    <source>
        <dbReference type="ARBA" id="ARBA00023136"/>
    </source>
</evidence>
<dbReference type="GO" id="GO:0022857">
    <property type="term" value="F:transmembrane transporter activity"/>
    <property type="evidence" value="ECO:0007669"/>
    <property type="project" value="InterPro"/>
</dbReference>
<evidence type="ECO:0000313" key="9">
    <source>
        <dbReference type="Proteomes" id="UP000279994"/>
    </source>
</evidence>
<comment type="subcellular location">
    <subcellularLocation>
        <location evidence="1">Cell membrane</location>
        <topology evidence="1">Multi-pass membrane protein</topology>
    </subcellularLocation>
</comment>
<dbReference type="PANTHER" id="PTHR42770">
    <property type="entry name" value="AMINO ACID TRANSPORTER-RELATED"/>
    <property type="match status" value="1"/>
</dbReference>
<feature type="transmembrane region" description="Helical" evidence="7">
    <location>
        <begin position="454"/>
        <end position="474"/>
    </location>
</feature>
<evidence type="ECO:0000256" key="3">
    <source>
        <dbReference type="ARBA" id="ARBA00022692"/>
    </source>
</evidence>
<dbReference type="Gene3D" id="1.20.1740.10">
    <property type="entry name" value="Amino acid/polyamine transporter I"/>
    <property type="match status" value="1"/>
</dbReference>
<dbReference type="Proteomes" id="UP000279994">
    <property type="component" value="Unassembled WGS sequence"/>
</dbReference>
<dbReference type="AlphaFoldDB" id="A0A3N0GH72"/>
<keyword evidence="5 7" id="KW-0472">Membrane</keyword>
<name>A0A3N0GH72_9ACTN</name>
<accession>A0A3N0GH72</accession>
<keyword evidence="9" id="KW-1185">Reference proteome</keyword>
<evidence type="ECO:0000256" key="4">
    <source>
        <dbReference type="ARBA" id="ARBA00022989"/>
    </source>
</evidence>
<reference evidence="8 9" key="1">
    <citation type="submission" date="2018-11" db="EMBL/GenBank/DDBJ databases">
        <authorList>
            <person name="Li F."/>
        </authorList>
    </citation>
    <scope>NUCLEOTIDE SEQUENCE [LARGE SCALE GENOMIC DNA]</scope>
    <source>
        <strain evidence="8 9">Gsoil 818</strain>
    </source>
</reference>
<protein>
    <submittedName>
        <fullName evidence="8">APC family permease</fullName>
    </submittedName>
</protein>
<keyword evidence="3 7" id="KW-0812">Transmembrane</keyword>
<dbReference type="Pfam" id="PF13520">
    <property type="entry name" value="AA_permease_2"/>
    <property type="match status" value="1"/>
</dbReference>
<organism evidence="8 9">
    <name type="scientific">Nocardioides pocheonensis</name>
    <dbReference type="NCBI Taxonomy" id="661485"/>
    <lineage>
        <taxon>Bacteria</taxon>
        <taxon>Bacillati</taxon>
        <taxon>Actinomycetota</taxon>
        <taxon>Actinomycetes</taxon>
        <taxon>Propionibacteriales</taxon>
        <taxon>Nocardioidaceae</taxon>
        <taxon>Nocardioides</taxon>
    </lineage>
</organism>
<evidence type="ECO:0000313" key="8">
    <source>
        <dbReference type="EMBL" id="RNM11814.1"/>
    </source>
</evidence>
<dbReference type="EMBL" id="RJSF01000047">
    <property type="protein sequence ID" value="RNM11814.1"/>
    <property type="molecule type" value="Genomic_DNA"/>
</dbReference>
<dbReference type="PIRSF" id="PIRSF006060">
    <property type="entry name" value="AA_transporter"/>
    <property type="match status" value="1"/>
</dbReference>
<dbReference type="RefSeq" id="WP_123225048.1">
    <property type="nucleotide sequence ID" value="NZ_RJSF01000047.1"/>
</dbReference>
<keyword evidence="4 7" id="KW-1133">Transmembrane helix</keyword>
<keyword evidence="2" id="KW-1003">Cell membrane</keyword>